<evidence type="ECO:0000256" key="6">
    <source>
        <dbReference type="ARBA" id="ARBA00022917"/>
    </source>
</evidence>
<dbReference type="EMBL" id="CP141615">
    <property type="protein sequence ID" value="WRP18377.1"/>
    <property type="molecule type" value="Genomic_DNA"/>
</dbReference>
<evidence type="ECO:0000256" key="11">
    <source>
        <dbReference type="SAM" id="MobiDB-lite"/>
    </source>
</evidence>
<dbReference type="Pfam" id="PF08264">
    <property type="entry name" value="Anticodon_1"/>
    <property type="match status" value="1"/>
</dbReference>
<feature type="domain" description="Zinc finger FPG/IleRS-type" evidence="13">
    <location>
        <begin position="905"/>
        <end position="932"/>
    </location>
</feature>
<sequence>MHRPTQTSTTKQTETAGGNGKADWSRTVLTPRTAFPMKADLPRREPEIERFWQEHRLYDKLQQMRRQEGAPLFVLHDGPPYANGNIHLGTALNKILKDFIVRVRSMEGMRAPYVPGWDTHGMPIEHEVIRRHRIDRHQMSVLEFRRRCREYALHFVDIQREEFRRLGVWGEWERPYLTLEPAYEARQVELFGEMVERGYIYRGLKPVYWCPRCETALAEAEVEYRDHESPSIYVAFPFKDGSGAGLDLAAAGASMLIWTTTPWTLPANQAVAVHPDHPYVWARIAGRDLVVAETRLASVAALAGEGAPAVVRRLKGFELLGATLMHPLEAREVPVVGDDMVSMEQGSGAVHIAPGHGQEDYEVGLRYQLPVVTPVDDHGRFTELAGPYAGLGVDEATPIILRDLESRHRLFHSGLTTHQYPHCWRCKGPVIFRATEQWFASVDGFRRQALAAIDQVQWVPSWGRDRIRRMVADRHDWCISRQRTWGVPIPVFYCEGCGRPLIDRRTIQAVAAVFAREGSDAWFAHEAEELLPPGTRCPECGSSRFAKGTDTMDVWFDSGSSHEAVLTQREELRWPADLYLEGTDQHRGWFQSSLLTAVATRGQPPYRAVVTHGFVVDAQGRAMHKSLGNAVAPQEVIDRYGADVLRLLVASSDYREDVRVSTGILDQVADAYRRIRNTLRFLLGSLFDFDPAQHQVPLERMQELDRWALARTADLAERCVGAYGRYEFHVPYHEILRFCTVDMGGFYLDVLKDRLYCDAAGSLSRRSAQTALYHVLQVLVRLIAPILVHTAEEVWQHVPGPKEAESVHLTRWPETARWRDPERLARMEPFFELRRQVMRALEQARGEDRISTSLQAELIVEAPARLLESLGAGPETLSAWLMVASVTLRPGADWHVEVEPTLAAKCQRCWRYVPSVGEIPGRPDLCERCAEVVASGA</sequence>
<feature type="binding site" evidence="10">
    <location>
        <position position="581"/>
    </location>
    <ligand>
        <name>L-isoleucyl-5'-AMP</name>
        <dbReference type="ChEBI" id="CHEBI:178002"/>
    </ligand>
</feature>
<feature type="binding site" evidence="10">
    <location>
        <position position="926"/>
    </location>
    <ligand>
        <name>Zn(2+)</name>
        <dbReference type="ChEBI" id="CHEBI:29105"/>
    </ligand>
</feature>
<dbReference type="InterPro" id="IPR014729">
    <property type="entry name" value="Rossmann-like_a/b/a_fold"/>
</dbReference>
<dbReference type="HAMAP" id="MF_02002">
    <property type="entry name" value="Ile_tRNA_synth_type1"/>
    <property type="match status" value="1"/>
</dbReference>
<dbReference type="NCBIfam" id="TIGR00392">
    <property type="entry name" value="ileS"/>
    <property type="match status" value="1"/>
</dbReference>
<evidence type="ECO:0000256" key="3">
    <source>
        <dbReference type="ARBA" id="ARBA00022598"/>
    </source>
</evidence>
<evidence type="ECO:0000259" key="12">
    <source>
        <dbReference type="Pfam" id="PF00133"/>
    </source>
</evidence>
<comment type="cofactor">
    <cofactor evidence="10">
        <name>Zn(2+)</name>
        <dbReference type="ChEBI" id="CHEBI:29105"/>
    </cofactor>
    <text evidence="10">Binds 1 zinc ion per subunit.</text>
</comment>
<comment type="similarity">
    <text evidence="1 10">Belongs to the class-I aminoacyl-tRNA synthetase family. IleS type 1 subfamily.</text>
</comment>
<keyword evidence="3 10" id="KW-0436">Ligase</keyword>
<dbReference type="Gene3D" id="1.10.10.830">
    <property type="entry name" value="Ile-tRNA synthetase CP2 domain-like"/>
    <property type="match status" value="1"/>
</dbReference>
<dbReference type="Pfam" id="PF06827">
    <property type="entry name" value="zf-FPG_IleRS"/>
    <property type="match status" value="1"/>
</dbReference>
<evidence type="ECO:0000259" key="13">
    <source>
        <dbReference type="Pfam" id="PF06827"/>
    </source>
</evidence>
<keyword evidence="6 10" id="KW-0648">Protein biosynthesis</keyword>
<feature type="domain" description="Methionyl/Valyl/Leucyl/Isoleucyl-tRNA synthetase anticodon-binding" evidence="14">
    <location>
        <begin position="705"/>
        <end position="859"/>
    </location>
</feature>
<keyword evidence="7 10" id="KW-0030">Aminoacyl-tRNA synthetase</keyword>
<reference evidence="15 16" key="1">
    <citation type="journal article" date="2024" name="Front. Microbiol.">
        <title>Novel thermophilic genera Geochorda gen. nov. and Carboxydochorda gen. nov. from the deep terrestrial subsurface reveal the ecophysiological diversity in the class Limnochordia.</title>
        <authorList>
            <person name="Karnachuk O.V."/>
            <person name="Lukina A.P."/>
            <person name="Avakyan M.R."/>
            <person name="Kadnikov V.V."/>
            <person name="Begmatov S."/>
            <person name="Beletsky A.V."/>
            <person name="Vlasova K.G."/>
            <person name="Novikov A.A."/>
            <person name="Shcherbakova V.A."/>
            <person name="Mardanov A.V."/>
            <person name="Ravin N.V."/>
        </authorList>
    </citation>
    <scope>NUCLEOTIDE SEQUENCE [LARGE SCALE GENOMIC DNA]</scope>
    <source>
        <strain evidence="15 16">L945</strain>
    </source>
</reference>
<dbReference type="Gene3D" id="1.10.730.20">
    <property type="match status" value="1"/>
</dbReference>
<dbReference type="InterPro" id="IPR002300">
    <property type="entry name" value="aa-tRNA-synth_Ia"/>
</dbReference>
<protein>
    <recommendedName>
        <fullName evidence="10">Isoleucine--tRNA ligase</fullName>
        <ecNumber evidence="10">6.1.1.5</ecNumber>
    </recommendedName>
    <alternativeName>
        <fullName evidence="10">Isoleucyl-tRNA synthetase</fullName>
        <shortName evidence="10">IleRS</shortName>
    </alternativeName>
</protein>
<evidence type="ECO:0000256" key="2">
    <source>
        <dbReference type="ARBA" id="ARBA00022490"/>
    </source>
</evidence>
<feature type="binding site" evidence="10">
    <location>
        <position position="929"/>
    </location>
    <ligand>
        <name>Zn(2+)</name>
        <dbReference type="ChEBI" id="CHEBI:29105"/>
    </ligand>
</feature>
<feature type="short sequence motif" description="'KMSKS' region" evidence="10">
    <location>
        <begin position="622"/>
        <end position="626"/>
    </location>
</feature>
<evidence type="ECO:0000256" key="9">
    <source>
        <dbReference type="ARBA" id="ARBA00048359"/>
    </source>
</evidence>
<evidence type="ECO:0000259" key="14">
    <source>
        <dbReference type="Pfam" id="PF08264"/>
    </source>
</evidence>
<dbReference type="InterPro" id="IPR002301">
    <property type="entry name" value="Ile-tRNA-ligase"/>
</dbReference>
<accession>A0ABZ1C023</accession>
<evidence type="ECO:0000256" key="4">
    <source>
        <dbReference type="ARBA" id="ARBA00022741"/>
    </source>
</evidence>
<dbReference type="Pfam" id="PF00133">
    <property type="entry name" value="tRNA-synt_1"/>
    <property type="match status" value="1"/>
</dbReference>
<dbReference type="PANTHER" id="PTHR42765">
    <property type="entry name" value="SOLEUCYL-TRNA SYNTHETASE"/>
    <property type="match status" value="1"/>
</dbReference>
<evidence type="ECO:0000256" key="8">
    <source>
        <dbReference type="ARBA" id="ARBA00025217"/>
    </source>
</evidence>
<dbReference type="EC" id="6.1.1.5" evidence="10"/>
<comment type="subcellular location">
    <subcellularLocation>
        <location evidence="10">Cytoplasm</location>
    </subcellularLocation>
</comment>
<feature type="binding site" evidence="10">
    <location>
        <position position="625"/>
    </location>
    <ligand>
        <name>ATP</name>
        <dbReference type="ChEBI" id="CHEBI:30616"/>
    </ligand>
</feature>
<evidence type="ECO:0000256" key="1">
    <source>
        <dbReference type="ARBA" id="ARBA00006887"/>
    </source>
</evidence>
<dbReference type="RefSeq" id="WP_324717650.1">
    <property type="nucleotide sequence ID" value="NZ_CP141615.1"/>
</dbReference>
<feature type="binding site" evidence="10">
    <location>
        <position position="909"/>
    </location>
    <ligand>
        <name>Zn(2+)</name>
        <dbReference type="ChEBI" id="CHEBI:29105"/>
    </ligand>
</feature>
<keyword evidence="16" id="KW-1185">Reference proteome</keyword>
<dbReference type="SUPFAM" id="SSF47323">
    <property type="entry name" value="Anticodon-binding domain of a subclass of class I aminoacyl-tRNA synthetases"/>
    <property type="match status" value="1"/>
</dbReference>
<evidence type="ECO:0000256" key="5">
    <source>
        <dbReference type="ARBA" id="ARBA00022840"/>
    </source>
</evidence>
<feature type="short sequence motif" description="'HIGH' region" evidence="10">
    <location>
        <begin position="80"/>
        <end position="90"/>
    </location>
</feature>
<feature type="domain" description="Aminoacyl-tRNA synthetase class Ia" evidence="12">
    <location>
        <begin position="50"/>
        <end position="661"/>
    </location>
</feature>
<dbReference type="InterPro" id="IPR033708">
    <property type="entry name" value="Anticodon_Ile_BEm"/>
</dbReference>
<keyword evidence="2 10" id="KW-0963">Cytoplasm</keyword>
<organism evidence="15 16">
    <name type="scientific">Carboxydichorda subterranea</name>
    <dbReference type="NCBI Taxonomy" id="3109565"/>
    <lineage>
        <taxon>Bacteria</taxon>
        <taxon>Bacillati</taxon>
        <taxon>Bacillota</taxon>
        <taxon>Limnochordia</taxon>
        <taxon>Limnochordales</taxon>
        <taxon>Geochordaceae</taxon>
        <taxon>Carboxydichorda</taxon>
    </lineage>
</organism>
<gene>
    <name evidence="10 15" type="primary">ileS</name>
    <name evidence="15" type="ORF">U7230_05040</name>
</gene>
<evidence type="ECO:0000256" key="7">
    <source>
        <dbReference type="ARBA" id="ARBA00023146"/>
    </source>
</evidence>
<dbReference type="Gene3D" id="3.40.50.620">
    <property type="entry name" value="HUPs"/>
    <property type="match status" value="2"/>
</dbReference>
<feature type="compositionally biased region" description="Low complexity" evidence="11">
    <location>
        <begin position="1"/>
        <end position="15"/>
    </location>
</feature>
<keyword evidence="10" id="KW-0862">Zinc</keyword>
<keyword evidence="4 10" id="KW-0547">Nucleotide-binding</keyword>
<feature type="region of interest" description="Disordered" evidence="11">
    <location>
        <begin position="1"/>
        <end position="25"/>
    </location>
</feature>
<comment type="catalytic activity">
    <reaction evidence="9 10">
        <text>tRNA(Ile) + L-isoleucine + ATP = L-isoleucyl-tRNA(Ile) + AMP + diphosphate</text>
        <dbReference type="Rhea" id="RHEA:11060"/>
        <dbReference type="Rhea" id="RHEA-COMP:9666"/>
        <dbReference type="Rhea" id="RHEA-COMP:9695"/>
        <dbReference type="ChEBI" id="CHEBI:30616"/>
        <dbReference type="ChEBI" id="CHEBI:33019"/>
        <dbReference type="ChEBI" id="CHEBI:58045"/>
        <dbReference type="ChEBI" id="CHEBI:78442"/>
        <dbReference type="ChEBI" id="CHEBI:78528"/>
        <dbReference type="ChEBI" id="CHEBI:456215"/>
        <dbReference type="EC" id="6.1.1.5"/>
    </reaction>
</comment>
<comment type="function">
    <text evidence="8 10">Catalyzes the attachment of isoleucine to tRNA(Ile). As IleRS can inadvertently accommodate and process structurally similar amino acids such as valine, to avoid such errors it has two additional distinct tRNA(Ile)-dependent editing activities. One activity is designated as 'pretransfer' editing and involves the hydrolysis of activated Val-AMP. The other activity is designated 'posttransfer' editing and involves deacylation of mischarged Val-tRNA(Ile).</text>
</comment>
<dbReference type="InterPro" id="IPR023585">
    <property type="entry name" value="Ile-tRNA-ligase_type1"/>
</dbReference>
<dbReference type="InterPro" id="IPR009008">
    <property type="entry name" value="Val/Leu/Ile-tRNA-synth_edit"/>
</dbReference>
<evidence type="ECO:0000313" key="15">
    <source>
        <dbReference type="EMBL" id="WRP18377.1"/>
    </source>
</evidence>
<proteinExistence type="inferred from homology"/>
<dbReference type="PANTHER" id="PTHR42765:SF1">
    <property type="entry name" value="ISOLEUCINE--TRNA LIGASE, MITOCHONDRIAL"/>
    <property type="match status" value="1"/>
</dbReference>
<dbReference type="InterPro" id="IPR050081">
    <property type="entry name" value="Ile-tRNA_ligase"/>
</dbReference>
<dbReference type="SUPFAM" id="SSF52374">
    <property type="entry name" value="Nucleotidylyl transferase"/>
    <property type="match status" value="1"/>
</dbReference>
<keyword evidence="10" id="KW-0479">Metal-binding</keyword>
<dbReference type="InterPro" id="IPR009080">
    <property type="entry name" value="tRNAsynth_Ia_anticodon-bd"/>
</dbReference>
<dbReference type="InterPro" id="IPR010663">
    <property type="entry name" value="Znf_FPG/IleRS"/>
</dbReference>
<dbReference type="InterPro" id="IPR001412">
    <property type="entry name" value="aa-tRNA-synth_I_CS"/>
</dbReference>
<dbReference type="PROSITE" id="PS00178">
    <property type="entry name" value="AA_TRNA_LIGASE_I"/>
    <property type="match status" value="1"/>
</dbReference>
<evidence type="ECO:0000256" key="10">
    <source>
        <dbReference type="HAMAP-Rule" id="MF_02002"/>
    </source>
</evidence>
<comment type="subunit">
    <text evidence="10">Monomer.</text>
</comment>
<evidence type="ECO:0000313" key="16">
    <source>
        <dbReference type="Proteomes" id="UP001332192"/>
    </source>
</evidence>
<dbReference type="Proteomes" id="UP001332192">
    <property type="component" value="Chromosome"/>
</dbReference>
<dbReference type="CDD" id="cd00818">
    <property type="entry name" value="IleRS_core"/>
    <property type="match status" value="1"/>
</dbReference>
<dbReference type="InterPro" id="IPR013155">
    <property type="entry name" value="M/V/L/I-tRNA-synth_anticd-bd"/>
</dbReference>
<dbReference type="PRINTS" id="PR00984">
    <property type="entry name" value="TRNASYNTHILE"/>
</dbReference>
<dbReference type="GO" id="GO:0004822">
    <property type="term" value="F:isoleucine-tRNA ligase activity"/>
    <property type="evidence" value="ECO:0007669"/>
    <property type="project" value="UniProtKB-EC"/>
</dbReference>
<comment type="domain">
    <text evidence="10">IleRS has two distinct active sites: one for aminoacylation and one for editing. The misactivated valine is translocated from the active site to the editing site, which sterically excludes the correctly activated isoleucine. The single editing site contains two valyl binding pockets, one specific for each substrate (Val-AMP or Val-tRNA(Ile)).</text>
</comment>
<keyword evidence="5 10" id="KW-0067">ATP-binding</keyword>
<name>A0ABZ1C023_9FIRM</name>
<dbReference type="CDD" id="cd07960">
    <property type="entry name" value="Anticodon_Ia_Ile_BEm"/>
    <property type="match status" value="1"/>
</dbReference>
<dbReference type="SUPFAM" id="SSF50677">
    <property type="entry name" value="ValRS/IleRS/LeuRS editing domain"/>
    <property type="match status" value="1"/>
</dbReference>
<dbReference type="Gene3D" id="3.90.740.10">
    <property type="entry name" value="Valyl/Leucyl/Isoleucyl-tRNA synthetase, editing domain"/>
    <property type="match status" value="1"/>
</dbReference>
<feature type="binding site" evidence="10">
    <location>
        <position position="906"/>
    </location>
    <ligand>
        <name>Zn(2+)</name>
        <dbReference type="ChEBI" id="CHEBI:29105"/>
    </ligand>
</feature>